<dbReference type="RefSeq" id="XP_056075533.1">
    <property type="nucleotide sequence ID" value="XM_056212060.1"/>
</dbReference>
<reference evidence="1" key="1">
    <citation type="submission" date="2022-10" db="EMBL/GenBank/DDBJ databases">
        <title>Tapping the CABI collections for fungal endophytes: first genome assemblies for Collariella, Neodidymelliopsis, Ascochyta clinopodiicola, Didymella pomorum, Didymosphaeria variabile, Neocosmospora piperis and Neocucurbitaria cava.</title>
        <authorList>
            <person name="Hill R."/>
        </authorList>
    </citation>
    <scope>NUCLEOTIDE SEQUENCE</scope>
    <source>
        <strain evidence="1">IMI 356815</strain>
    </source>
</reference>
<sequence length="174" mass="17273">MGASEDLGSSTATATTVLTFPCSGTALPNVCLANSWSNTIAKVTVVPGDVFNMPTDISNPAASSTGNVLSVLPSLTGDVPDTTTVSATTVFTLACTATPLPNDCEVNSWSNTVIEVTATPGQVLVNLPTDLLVTTSPTASEIQQPAGTPGAAMGREVGVIGAVVGGLVAGLVVL</sequence>
<name>A0A9W9CFB2_9PLEO</name>
<gene>
    <name evidence="1" type="ORF">N0V89_003258</name>
</gene>
<dbReference type="AlphaFoldDB" id="A0A9W9CFB2"/>
<dbReference type="EMBL" id="JAPEUX010000002">
    <property type="protein sequence ID" value="KAJ4358674.1"/>
    <property type="molecule type" value="Genomic_DNA"/>
</dbReference>
<evidence type="ECO:0000313" key="2">
    <source>
        <dbReference type="Proteomes" id="UP001140513"/>
    </source>
</evidence>
<accession>A0A9W9CFB2</accession>
<protein>
    <submittedName>
        <fullName evidence="1">Uncharacterized protein</fullName>
    </submittedName>
</protein>
<dbReference type="Proteomes" id="UP001140513">
    <property type="component" value="Unassembled WGS sequence"/>
</dbReference>
<organism evidence="1 2">
    <name type="scientific">Didymosphaeria variabile</name>
    <dbReference type="NCBI Taxonomy" id="1932322"/>
    <lineage>
        <taxon>Eukaryota</taxon>
        <taxon>Fungi</taxon>
        <taxon>Dikarya</taxon>
        <taxon>Ascomycota</taxon>
        <taxon>Pezizomycotina</taxon>
        <taxon>Dothideomycetes</taxon>
        <taxon>Pleosporomycetidae</taxon>
        <taxon>Pleosporales</taxon>
        <taxon>Massarineae</taxon>
        <taxon>Didymosphaeriaceae</taxon>
        <taxon>Didymosphaeria</taxon>
    </lineage>
</organism>
<proteinExistence type="predicted"/>
<keyword evidence="2" id="KW-1185">Reference proteome</keyword>
<dbReference type="GeneID" id="80906788"/>
<evidence type="ECO:0000313" key="1">
    <source>
        <dbReference type="EMBL" id="KAJ4358674.1"/>
    </source>
</evidence>
<comment type="caution">
    <text evidence="1">The sequence shown here is derived from an EMBL/GenBank/DDBJ whole genome shotgun (WGS) entry which is preliminary data.</text>
</comment>
<dbReference type="OrthoDB" id="10506170at2759"/>